<dbReference type="RefSeq" id="WP_311534743.1">
    <property type="nucleotide sequence ID" value="NZ_JAVRHQ010000010.1"/>
</dbReference>
<dbReference type="Pfam" id="PF00856">
    <property type="entry name" value="SET"/>
    <property type="match status" value="1"/>
</dbReference>
<dbReference type="GO" id="GO:0008168">
    <property type="term" value="F:methyltransferase activity"/>
    <property type="evidence" value="ECO:0007669"/>
    <property type="project" value="UniProtKB-KW"/>
</dbReference>
<gene>
    <name evidence="2" type="ORF">RM553_09820</name>
</gene>
<evidence type="ECO:0000313" key="2">
    <source>
        <dbReference type="EMBL" id="MDT0643124.1"/>
    </source>
</evidence>
<protein>
    <submittedName>
        <fullName evidence="2">SET domain-containing protein</fullName>
        <ecNumber evidence="2">2.1.1.-</ecNumber>
    </submittedName>
</protein>
<keyword evidence="3" id="KW-1185">Reference proteome</keyword>
<feature type="domain" description="SET" evidence="1">
    <location>
        <begin position="4"/>
        <end position="112"/>
    </location>
</feature>
<dbReference type="EMBL" id="JAVRHQ010000010">
    <property type="protein sequence ID" value="MDT0643124.1"/>
    <property type="molecule type" value="Genomic_DNA"/>
</dbReference>
<evidence type="ECO:0000313" key="3">
    <source>
        <dbReference type="Proteomes" id="UP001262889"/>
    </source>
</evidence>
<dbReference type="SUPFAM" id="SSF82199">
    <property type="entry name" value="SET domain"/>
    <property type="match status" value="1"/>
</dbReference>
<keyword evidence="2" id="KW-0489">Methyltransferase</keyword>
<proteinExistence type="predicted"/>
<reference evidence="2 3" key="1">
    <citation type="submission" date="2023-09" db="EMBL/GenBank/DDBJ databases">
        <authorList>
            <person name="Rey-Velasco X."/>
        </authorList>
    </citation>
    <scope>NUCLEOTIDE SEQUENCE [LARGE SCALE GENOMIC DNA]</scope>
    <source>
        <strain evidence="2 3">F363</strain>
    </source>
</reference>
<dbReference type="EC" id="2.1.1.-" evidence="2"/>
<sequence length="195" mass="22946">MMHPDTEIRFISEEIGYGVVALRRIPKGTITWVQDELDQIYTPEEVGEMSEFARQMIDKYTFRNNKGNFVLCWDTAKYVNHSFRSNCLSTAYDFEIAVRDIREGEELTDDYGYLNVTEAFRAKDENTERKVVYPNDLEKFYPLWDRQLQQAFGHINSVPQPLRAIIPAEIQKEVLLVIKGKKEMKSILHCYYNED</sequence>
<comment type="caution">
    <text evidence="2">The sequence shown here is derived from an EMBL/GenBank/DDBJ whole genome shotgun (WGS) entry which is preliminary data.</text>
</comment>
<evidence type="ECO:0000259" key="1">
    <source>
        <dbReference type="PROSITE" id="PS50280"/>
    </source>
</evidence>
<accession>A0ABU3C9X1</accession>
<dbReference type="PROSITE" id="PS50280">
    <property type="entry name" value="SET"/>
    <property type="match status" value="1"/>
</dbReference>
<dbReference type="InterPro" id="IPR001214">
    <property type="entry name" value="SET_dom"/>
</dbReference>
<dbReference type="InterPro" id="IPR046341">
    <property type="entry name" value="SET_dom_sf"/>
</dbReference>
<keyword evidence="2" id="KW-0808">Transferase</keyword>
<dbReference type="Proteomes" id="UP001262889">
    <property type="component" value="Unassembled WGS sequence"/>
</dbReference>
<organism evidence="2 3">
    <name type="scientific">Autumnicola tepida</name>
    <dbReference type="NCBI Taxonomy" id="3075595"/>
    <lineage>
        <taxon>Bacteria</taxon>
        <taxon>Pseudomonadati</taxon>
        <taxon>Bacteroidota</taxon>
        <taxon>Flavobacteriia</taxon>
        <taxon>Flavobacteriales</taxon>
        <taxon>Flavobacteriaceae</taxon>
        <taxon>Autumnicola</taxon>
    </lineage>
</organism>
<dbReference type="SMART" id="SM00317">
    <property type="entry name" value="SET"/>
    <property type="match status" value="1"/>
</dbReference>
<dbReference type="GO" id="GO:0032259">
    <property type="term" value="P:methylation"/>
    <property type="evidence" value="ECO:0007669"/>
    <property type="project" value="UniProtKB-KW"/>
</dbReference>
<dbReference type="Gene3D" id="2.170.270.10">
    <property type="entry name" value="SET domain"/>
    <property type="match status" value="1"/>
</dbReference>
<name>A0ABU3C9X1_9FLAO</name>